<protein>
    <recommendedName>
        <fullName evidence="3">NmrA-like domain-containing protein</fullName>
    </recommendedName>
</protein>
<dbReference type="AlphaFoldDB" id="A0A8H4RRP2"/>
<sequence length="323" mass="35749">MPRILTEQLQKMLALTSPTGKLGDAVLNAILSHNLASPNELVLLTSSPTDLPRFEPFKQKGIQVRPFNYDHPTPESFKGCEKLFLISSTHIQRDFNNAPDGQGRDRHHIDAIDAAVKAGVKHIYYTSLAFHSSSKAGVMRAHLRTEKYLQDLEKQGKVAYTIIREGLYNESWGLYLGYYDIKGDAERDEIIVAGDGKVSWTSIPDLGVGNAVILTAPSEDYAGQTLYLSTGKESAKTLKEVAEVVGSARGRKLGVKVVGEREHVEYYVGRGIDRSAVEWWVGTYESLKKGETLIEDGTLERLLESQGVKPKRADETIRAAFNG</sequence>
<gene>
    <name evidence="1" type="ORF">G7Y89_g3286</name>
</gene>
<dbReference type="InterPro" id="IPR052718">
    <property type="entry name" value="NmrA-type_oxidoreductase"/>
</dbReference>
<name>A0A8H4RRP2_9HELO</name>
<dbReference type="OrthoDB" id="419598at2759"/>
<dbReference type="Proteomes" id="UP000566819">
    <property type="component" value="Unassembled WGS sequence"/>
</dbReference>
<dbReference type="InterPro" id="IPR036291">
    <property type="entry name" value="NAD(P)-bd_dom_sf"/>
</dbReference>
<evidence type="ECO:0008006" key="3">
    <source>
        <dbReference type="Google" id="ProtNLM"/>
    </source>
</evidence>
<dbReference type="SUPFAM" id="SSF51735">
    <property type="entry name" value="NAD(P)-binding Rossmann-fold domains"/>
    <property type="match status" value="1"/>
</dbReference>
<dbReference type="Gene3D" id="3.90.25.10">
    <property type="entry name" value="UDP-galactose 4-epimerase, domain 1"/>
    <property type="match status" value="1"/>
</dbReference>
<dbReference type="PANTHER" id="PTHR47129">
    <property type="entry name" value="QUINONE OXIDOREDUCTASE 2"/>
    <property type="match status" value="1"/>
</dbReference>
<dbReference type="PANTHER" id="PTHR47129:SF1">
    <property type="entry name" value="NMRA-LIKE DOMAIN-CONTAINING PROTEIN"/>
    <property type="match status" value="1"/>
</dbReference>
<evidence type="ECO:0000313" key="2">
    <source>
        <dbReference type="Proteomes" id="UP000566819"/>
    </source>
</evidence>
<dbReference type="EMBL" id="JAAMPI010000158">
    <property type="protein sequence ID" value="KAF4634819.1"/>
    <property type="molecule type" value="Genomic_DNA"/>
</dbReference>
<dbReference type="Gene3D" id="3.40.50.720">
    <property type="entry name" value="NAD(P)-binding Rossmann-like Domain"/>
    <property type="match status" value="1"/>
</dbReference>
<evidence type="ECO:0000313" key="1">
    <source>
        <dbReference type="EMBL" id="KAF4634819.1"/>
    </source>
</evidence>
<comment type="caution">
    <text evidence="1">The sequence shown here is derived from an EMBL/GenBank/DDBJ whole genome shotgun (WGS) entry which is preliminary data.</text>
</comment>
<organism evidence="1 2">
    <name type="scientific">Cudoniella acicularis</name>
    <dbReference type="NCBI Taxonomy" id="354080"/>
    <lineage>
        <taxon>Eukaryota</taxon>
        <taxon>Fungi</taxon>
        <taxon>Dikarya</taxon>
        <taxon>Ascomycota</taxon>
        <taxon>Pezizomycotina</taxon>
        <taxon>Leotiomycetes</taxon>
        <taxon>Helotiales</taxon>
        <taxon>Tricladiaceae</taxon>
        <taxon>Cudoniella</taxon>
    </lineage>
</organism>
<accession>A0A8H4RRP2</accession>
<reference evidence="1 2" key="1">
    <citation type="submission" date="2020-03" db="EMBL/GenBank/DDBJ databases">
        <title>Draft Genome Sequence of Cudoniella acicularis.</title>
        <authorList>
            <person name="Buettner E."/>
            <person name="Kellner H."/>
        </authorList>
    </citation>
    <scope>NUCLEOTIDE SEQUENCE [LARGE SCALE GENOMIC DNA]</scope>
    <source>
        <strain evidence="1 2">DSM 108380</strain>
    </source>
</reference>
<keyword evidence="2" id="KW-1185">Reference proteome</keyword>
<proteinExistence type="predicted"/>